<dbReference type="PROSITE" id="PS50937">
    <property type="entry name" value="HTH_MERR_2"/>
    <property type="match status" value="1"/>
</dbReference>
<dbReference type="AlphaFoldDB" id="A0A6N8THP1"/>
<dbReference type="SUPFAM" id="SSF46955">
    <property type="entry name" value="Putative DNA-binding domain"/>
    <property type="match status" value="1"/>
</dbReference>
<evidence type="ECO:0000313" key="4">
    <source>
        <dbReference type="Proteomes" id="UP000440304"/>
    </source>
</evidence>
<dbReference type="OrthoDB" id="9865457at2"/>
<name>A0A6N8THP1_SHIZO</name>
<dbReference type="RefSeq" id="WP_130521425.1">
    <property type="nucleotide sequence ID" value="NZ_CP086613.1"/>
</dbReference>
<dbReference type="InterPro" id="IPR000551">
    <property type="entry name" value="MerR-type_HTH_dom"/>
</dbReference>
<feature type="region of interest" description="Disordered" evidence="1">
    <location>
        <begin position="1"/>
        <end position="23"/>
    </location>
</feature>
<organism evidence="3 4">
    <name type="scientific">Shinella zoogloeoides</name>
    <name type="common">Crabtreella saccharophila</name>
    <dbReference type="NCBI Taxonomy" id="352475"/>
    <lineage>
        <taxon>Bacteria</taxon>
        <taxon>Pseudomonadati</taxon>
        <taxon>Pseudomonadota</taxon>
        <taxon>Alphaproteobacteria</taxon>
        <taxon>Hyphomicrobiales</taxon>
        <taxon>Rhizobiaceae</taxon>
        <taxon>Shinella</taxon>
    </lineage>
</organism>
<feature type="domain" description="HTH merR-type" evidence="2">
    <location>
        <begin position="1"/>
        <end position="37"/>
    </location>
</feature>
<sequence>MRLRSHAERSDSNHRRYSNEESNRLMLIRHACNLGGR</sequence>
<evidence type="ECO:0000313" key="3">
    <source>
        <dbReference type="EMBL" id="MXO01945.1"/>
    </source>
</evidence>
<reference evidence="3 4" key="1">
    <citation type="submission" date="2019-12" db="EMBL/GenBank/DDBJ databases">
        <title>Shinella granuli gen. nov., sp. nov., and proposal of the reclassification of Zoogloea ramigera ATCC 19623 as Shinella zoogloeoides sp. nov.</title>
        <authorList>
            <person name="Gao J."/>
        </authorList>
    </citation>
    <scope>NUCLEOTIDE SEQUENCE [LARGE SCALE GENOMIC DNA]</scope>
    <source>
        <strain evidence="3 4">DSM 287</strain>
    </source>
</reference>
<protein>
    <recommendedName>
        <fullName evidence="2">HTH merR-type domain-containing protein</fullName>
    </recommendedName>
</protein>
<proteinExistence type="predicted"/>
<gene>
    <name evidence="3" type="ORF">GR156_16615</name>
</gene>
<comment type="caution">
    <text evidence="3">The sequence shown here is derived from an EMBL/GenBank/DDBJ whole genome shotgun (WGS) entry which is preliminary data.</text>
</comment>
<evidence type="ECO:0000256" key="1">
    <source>
        <dbReference type="SAM" id="MobiDB-lite"/>
    </source>
</evidence>
<dbReference type="EMBL" id="WUML01000015">
    <property type="protein sequence ID" value="MXO01945.1"/>
    <property type="molecule type" value="Genomic_DNA"/>
</dbReference>
<dbReference type="GO" id="GO:0003677">
    <property type="term" value="F:DNA binding"/>
    <property type="evidence" value="ECO:0007669"/>
    <property type="project" value="InterPro"/>
</dbReference>
<dbReference type="Proteomes" id="UP000440304">
    <property type="component" value="Unassembled WGS sequence"/>
</dbReference>
<evidence type="ECO:0000259" key="2">
    <source>
        <dbReference type="PROSITE" id="PS50937"/>
    </source>
</evidence>
<dbReference type="GO" id="GO:0006355">
    <property type="term" value="P:regulation of DNA-templated transcription"/>
    <property type="evidence" value="ECO:0007669"/>
    <property type="project" value="InterPro"/>
</dbReference>
<accession>A0A6N8THP1</accession>
<dbReference type="InterPro" id="IPR009061">
    <property type="entry name" value="DNA-bd_dom_put_sf"/>
</dbReference>